<name>A0ABY5UL24_9HYPH</name>
<proteinExistence type="inferred from homology"/>
<evidence type="ECO:0000256" key="5">
    <source>
        <dbReference type="ARBA" id="ARBA00022764"/>
    </source>
</evidence>
<evidence type="ECO:0000256" key="1">
    <source>
        <dbReference type="ARBA" id="ARBA00004418"/>
    </source>
</evidence>
<comment type="similarity">
    <text evidence="2">Belongs to the bacterial solute-binding protein 5 family.</text>
</comment>
<dbReference type="InterPro" id="IPR030678">
    <property type="entry name" value="Peptide/Ni-bd"/>
</dbReference>
<dbReference type="SUPFAM" id="SSF53850">
    <property type="entry name" value="Periplasmic binding protein-like II"/>
    <property type="match status" value="1"/>
</dbReference>
<dbReference type="PANTHER" id="PTHR30290">
    <property type="entry name" value="PERIPLASMIC BINDING COMPONENT OF ABC TRANSPORTER"/>
    <property type="match status" value="1"/>
</dbReference>
<dbReference type="PIRSF" id="PIRSF002741">
    <property type="entry name" value="MppA"/>
    <property type="match status" value="1"/>
</dbReference>
<evidence type="ECO:0000256" key="4">
    <source>
        <dbReference type="ARBA" id="ARBA00022729"/>
    </source>
</evidence>
<evidence type="ECO:0000259" key="6">
    <source>
        <dbReference type="Pfam" id="PF00496"/>
    </source>
</evidence>
<evidence type="ECO:0000256" key="2">
    <source>
        <dbReference type="ARBA" id="ARBA00005695"/>
    </source>
</evidence>
<keyword evidence="4" id="KW-0732">Signal</keyword>
<keyword evidence="3" id="KW-0813">Transport</keyword>
<reference evidence="7" key="1">
    <citation type="submission" date="2022-06" db="EMBL/GenBank/DDBJ databases">
        <title>Complete Genome Sequence of Deoxynivalenol-bioadsorption Ochrobactrum pseudintermedium ASAG-D25.</title>
        <authorList>
            <person name="Wang N."/>
        </authorList>
    </citation>
    <scope>NUCLEOTIDE SEQUENCE</scope>
    <source>
        <strain evidence="7">ASAG-D25</strain>
    </source>
</reference>
<accession>A0ABY5UL24</accession>
<dbReference type="EMBL" id="CP099968">
    <property type="protein sequence ID" value="UWL63092.1"/>
    <property type="molecule type" value="Genomic_DNA"/>
</dbReference>
<feature type="domain" description="Solute-binding protein family 5" evidence="6">
    <location>
        <begin position="87"/>
        <end position="493"/>
    </location>
</feature>
<dbReference type="Gene3D" id="3.40.190.10">
    <property type="entry name" value="Periplasmic binding protein-like II"/>
    <property type="match status" value="1"/>
</dbReference>
<evidence type="ECO:0000313" key="8">
    <source>
        <dbReference type="Proteomes" id="UP001058739"/>
    </source>
</evidence>
<dbReference type="Gene3D" id="3.10.105.10">
    <property type="entry name" value="Dipeptide-binding Protein, Domain 3"/>
    <property type="match status" value="1"/>
</dbReference>
<keyword evidence="8" id="KW-1185">Reference proteome</keyword>
<evidence type="ECO:0000256" key="3">
    <source>
        <dbReference type="ARBA" id="ARBA00022448"/>
    </source>
</evidence>
<evidence type="ECO:0000313" key="7">
    <source>
        <dbReference type="EMBL" id="UWL63092.1"/>
    </source>
</evidence>
<protein>
    <submittedName>
        <fullName evidence="7">Extracellular solute-binding protein</fullName>
    </submittedName>
</protein>
<keyword evidence="5" id="KW-0574">Periplasm</keyword>
<organism evidence="7 8">
    <name type="scientific">Brucella pseudintermedia</name>
    <dbReference type="NCBI Taxonomy" id="370111"/>
    <lineage>
        <taxon>Bacteria</taxon>
        <taxon>Pseudomonadati</taxon>
        <taxon>Pseudomonadota</taxon>
        <taxon>Alphaproteobacteria</taxon>
        <taxon>Hyphomicrobiales</taxon>
        <taxon>Brucellaceae</taxon>
        <taxon>Brucella/Ochrobactrum group</taxon>
        <taxon>Brucella</taxon>
    </lineage>
</organism>
<dbReference type="Proteomes" id="UP001058739">
    <property type="component" value="Chromosome 02"/>
</dbReference>
<dbReference type="PANTHER" id="PTHR30290:SF64">
    <property type="entry name" value="ABC TRANSPORTER PERIPLASMIC BINDING PROTEIN"/>
    <property type="match status" value="1"/>
</dbReference>
<dbReference type="Pfam" id="PF00496">
    <property type="entry name" value="SBP_bac_5"/>
    <property type="match status" value="1"/>
</dbReference>
<gene>
    <name evidence="7" type="ORF">NIK97_12515</name>
</gene>
<dbReference type="InterPro" id="IPR000914">
    <property type="entry name" value="SBP_5_dom"/>
</dbReference>
<sequence>MAQSQPDYALSMHGDVALPANFTHFPYANADAPKGGTLAMGVVGTFDSLNPFILKNMRTTAVGLFGDGENFVYESLMQRSRDEPFTLYPLLAEKVATDPKRTWVEFTLNAQAKWSDGQPVTVDDVIFTYDILTEKGRPPYNNRMSRIEKIEKTGERSVRFTFNDKSDREFPLLIAASMPVLPKHAIDAASFGNSTLNPPVGSGPYIVSDVRPGERIVYKRNPDYWGKDLPTRRGLNNFDIYSIEYFRNETALFETFKKGLLDVFIEANPTRWEKSYDFPAVKQGKVIKETFQKGTPANLLGFVFNTRRPIFADRRVRQALGLLFDFEWANRNLFADQYRRTQSYWEGSELSSVGKPADDREKQLLAPFPDAVREDVMNGTWHPPVTDGSGHDRTPAKKAYDLLMEAGFRFEHGLAIDPSGKPLAFEIMTRSPDEEKVALAYKRNLARLGITAEIRTADDAQYQQRLQTFDYDMILGALAGSLSPGNEQWMRWGAASRDVQGSFNYPGVADPAVDAMIEALLAARNRADFVSAVRALDRVLISGDYYVPLYHLPYQWVARWDRIEHPQKTPLYGYQLPTWWRAKQ</sequence>
<dbReference type="CDD" id="cd08497">
    <property type="entry name" value="MbnE-like"/>
    <property type="match status" value="1"/>
</dbReference>
<dbReference type="InterPro" id="IPR039424">
    <property type="entry name" value="SBP_5"/>
</dbReference>
<dbReference type="RefSeq" id="WP_121986516.1">
    <property type="nucleotide sequence ID" value="NZ_CP099968.1"/>
</dbReference>
<comment type="subcellular location">
    <subcellularLocation>
        <location evidence="1">Periplasm</location>
    </subcellularLocation>
</comment>